<protein>
    <recommendedName>
        <fullName evidence="2">F-box domain-containing protein</fullName>
    </recommendedName>
</protein>
<dbReference type="PANTHER" id="PTHR14939">
    <property type="entry name" value="F-BOX ONLY PROTEIN 22"/>
    <property type="match status" value="1"/>
</dbReference>
<dbReference type="PANTHER" id="PTHR14939:SF5">
    <property type="entry name" value="F-BOX ONLY PROTEIN 22"/>
    <property type="match status" value="1"/>
</dbReference>
<sequence>MVRNQKSQECAGTPPGSNIRLSALRVVSSFLQLVLQRYKFTGMFLNSRVTFRLYRESHVVYIPHPLLQLSVPFCQHDGLCHGFMLLLQCFKINEPGFPNSSTPKLLSTPVMHNIMIFNIPFYLESSELGWLTIEEANPHLRGRKNHPSSSERDSNLDIPVLGSLAQHTSSALANYATEAENTTIEYWANPFNDSGVGGGWTKQLGTRFPDKCLKIGCPEKLCGDSVVMSSSEIESEDEVLNLHLLGSDSNCPGSSKQSDNACEKSKIKRSRPHKESDCEAGGDQLSDEHSMLGEYITREYELLRLVLSYLNRKDLLAATKVCKTWQSVANIVLRGRTKLGSMFWMTSKDHSHWKKYFTRLFENKLFSDPKNCLLFLPPILHSSRKEMASFVSEKMGPSCSMLTLKVEGVIGTDAEDKVFEVEDFIAFSGLLLPAMPGVTVRQFHLCKKKVVRLAKGYPWLGDREVIAGWKGERGNMGCLLVREKQVFERTESVVTRKLGRLQKPELSTEELQHLTGLPLDEEIKCLLLFCTRGAFKERIVYNLVGSLQNRQSTQMVVGGGQVKMILDPKEKCATTCSSQVHVPHIVGLALSGDNLVAASKILAKDINDEKMTDWAIKELSGHDLKADQSVGLMFACAGRGENWYNRGHVESHLFKKYFPSSVITGFFCDGEIGLNCIPDTKTNAQISPEKKTKVRLTHWYTTILVYLGFKKPKKRDQTT</sequence>
<dbReference type="InterPro" id="IPR036047">
    <property type="entry name" value="F-box-like_dom_sf"/>
</dbReference>
<evidence type="ECO:0000256" key="1">
    <source>
        <dbReference type="SAM" id="MobiDB-lite"/>
    </source>
</evidence>
<dbReference type="AlphaFoldDB" id="A0A7R9FNF7"/>
<dbReference type="Pfam" id="PF12937">
    <property type="entry name" value="F-box-like"/>
    <property type="match status" value="1"/>
</dbReference>
<evidence type="ECO:0000313" key="3">
    <source>
        <dbReference type="EMBL" id="CAD7455593.1"/>
    </source>
</evidence>
<accession>A0A7R9FNF7</accession>
<organism evidence="3">
    <name type="scientific">Timema tahoe</name>
    <dbReference type="NCBI Taxonomy" id="61484"/>
    <lineage>
        <taxon>Eukaryota</taxon>
        <taxon>Metazoa</taxon>
        <taxon>Ecdysozoa</taxon>
        <taxon>Arthropoda</taxon>
        <taxon>Hexapoda</taxon>
        <taxon>Insecta</taxon>
        <taxon>Pterygota</taxon>
        <taxon>Neoptera</taxon>
        <taxon>Polyneoptera</taxon>
        <taxon>Phasmatodea</taxon>
        <taxon>Timematodea</taxon>
        <taxon>Timematoidea</taxon>
        <taxon>Timematidae</taxon>
        <taxon>Timema</taxon>
    </lineage>
</organism>
<feature type="compositionally biased region" description="Polar residues" evidence="1">
    <location>
        <begin position="250"/>
        <end position="260"/>
    </location>
</feature>
<evidence type="ECO:0000259" key="2">
    <source>
        <dbReference type="Pfam" id="PF12937"/>
    </source>
</evidence>
<dbReference type="Gene3D" id="1.20.1280.50">
    <property type="match status" value="1"/>
</dbReference>
<dbReference type="InterPro" id="IPR001810">
    <property type="entry name" value="F-box_dom"/>
</dbReference>
<feature type="domain" description="F-box" evidence="2">
    <location>
        <begin position="301"/>
        <end position="330"/>
    </location>
</feature>
<dbReference type="SUPFAM" id="SSF81383">
    <property type="entry name" value="F-box domain"/>
    <property type="match status" value="1"/>
</dbReference>
<reference evidence="3" key="1">
    <citation type="submission" date="2020-11" db="EMBL/GenBank/DDBJ databases">
        <authorList>
            <person name="Tran Van P."/>
        </authorList>
    </citation>
    <scope>NUCLEOTIDE SEQUENCE</scope>
</reference>
<dbReference type="GO" id="GO:0000209">
    <property type="term" value="P:protein polyubiquitination"/>
    <property type="evidence" value="ECO:0007669"/>
    <property type="project" value="TreeGrafter"/>
</dbReference>
<dbReference type="EMBL" id="OE000964">
    <property type="protein sequence ID" value="CAD7455593.1"/>
    <property type="molecule type" value="Genomic_DNA"/>
</dbReference>
<name>A0A7R9FNF7_9NEOP</name>
<dbReference type="GO" id="GO:0032436">
    <property type="term" value="P:positive regulation of proteasomal ubiquitin-dependent protein catabolic process"/>
    <property type="evidence" value="ECO:0007669"/>
    <property type="project" value="TreeGrafter"/>
</dbReference>
<gene>
    <name evidence="3" type="ORF">TTEB3V08_LOCUS3659</name>
</gene>
<feature type="region of interest" description="Disordered" evidence="1">
    <location>
        <begin position="250"/>
        <end position="285"/>
    </location>
</feature>
<dbReference type="CDD" id="cd09917">
    <property type="entry name" value="F-box_SF"/>
    <property type="match status" value="1"/>
</dbReference>
<proteinExistence type="predicted"/>